<organism evidence="1 2">
    <name type="scientific">Clostridium tetani</name>
    <dbReference type="NCBI Taxonomy" id="1513"/>
    <lineage>
        <taxon>Bacteria</taxon>
        <taxon>Bacillati</taxon>
        <taxon>Bacillota</taxon>
        <taxon>Clostridia</taxon>
        <taxon>Eubacteriales</taxon>
        <taxon>Clostridiaceae</taxon>
        <taxon>Clostridium</taxon>
    </lineage>
</organism>
<dbReference type="EMBL" id="QMAP01000001">
    <property type="protein sequence ID" value="RXI50707.1"/>
    <property type="molecule type" value="Genomic_DNA"/>
</dbReference>
<proteinExistence type="predicted"/>
<name>A0A4Q0VHA7_CLOTA</name>
<comment type="caution">
    <text evidence="1">The sequence shown here is derived from an EMBL/GenBank/DDBJ whole genome shotgun (WGS) entry which is preliminary data.</text>
</comment>
<protein>
    <submittedName>
        <fullName evidence="1">Signal peptidase II</fullName>
    </submittedName>
</protein>
<sequence length="366" mass="41816">MNRGDDVSKFFNVTHDKDIVLDDSIISNKTGWTSEKIHKEIVDKRITKFEELEDVDVVNKQDKQLVAYSKDTGKFTTINGTEAGEITGASMKQISKMGVIGSPEEPRIVNISVNTIDFKVPRVNVLKYDLGTQNIILTKNEFTNGESNDFEKDPMMVFDGKAHLKTEHISNFTFNREMDIKSEYVVTFKKSNFKKVESFKIGEDGVIKTLVTTAIPHDRLLIPKGDMNLSNVENIDYFNLTATGENIRIACSVDSGQTWKVFKNEKWVDINLDVEDIRTNGMTIDLFNSINDVFWNELVTTKKIRFAYLLSMNNIDNIEELENLDLQYDGEGKWIQAKEDTFDVVYASNTLLQVHVKFNGDIKINY</sequence>
<evidence type="ECO:0000313" key="1">
    <source>
        <dbReference type="EMBL" id="RXI50707.1"/>
    </source>
</evidence>
<gene>
    <name evidence="1" type="ORF">DP130_01705</name>
</gene>
<reference evidence="1 2" key="1">
    <citation type="submission" date="2018-06" db="EMBL/GenBank/DDBJ databases">
        <title>Genome conservation of Clostridium tetani.</title>
        <authorList>
            <person name="Bruggemann H."/>
            <person name="Popoff M.R."/>
        </authorList>
    </citation>
    <scope>NUCLEOTIDE SEQUENCE [LARGE SCALE GENOMIC DNA]</scope>
    <source>
        <strain evidence="1 2">2017.061</strain>
    </source>
</reference>
<dbReference type="Proteomes" id="UP000290921">
    <property type="component" value="Unassembled WGS sequence"/>
</dbReference>
<dbReference type="AlphaFoldDB" id="A0A4Q0VHA7"/>
<accession>A0A4Q0VHA7</accession>
<evidence type="ECO:0000313" key="2">
    <source>
        <dbReference type="Proteomes" id="UP000290921"/>
    </source>
</evidence>